<evidence type="ECO:0000256" key="6">
    <source>
        <dbReference type="ARBA" id="ARBA00022989"/>
    </source>
</evidence>
<proteinExistence type="inferred from homology"/>
<evidence type="ECO:0000256" key="2">
    <source>
        <dbReference type="ARBA" id="ARBA00005540"/>
    </source>
</evidence>
<dbReference type="EMBL" id="PKHE01000015">
    <property type="protein sequence ID" value="PKY88225.1"/>
    <property type="molecule type" value="Genomic_DNA"/>
</dbReference>
<comment type="function">
    <text evidence="8">Probably a riboflavin-binding protein that interacts with the energy-coupling factor (ECF) ABC-transporter complex.</text>
</comment>
<evidence type="ECO:0000256" key="7">
    <source>
        <dbReference type="ARBA" id="ARBA00023136"/>
    </source>
</evidence>
<dbReference type="PANTHER" id="PTHR38438">
    <property type="entry name" value="RIBOFLAVIN TRANSPORTER RIBU"/>
    <property type="match status" value="1"/>
</dbReference>
<name>A0A2I1JXY2_9LACT</name>
<comment type="similarity">
    <text evidence="2 8">Belongs to the prokaryotic riboflavin transporter (P-RFT) (TC 2.A.87) family.</text>
</comment>
<dbReference type="GO" id="GO:0005886">
    <property type="term" value="C:plasma membrane"/>
    <property type="evidence" value="ECO:0007669"/>
    <property type="project" value="UniProtKB-SubCell"/>
</dbReference>
<keyword evidence="6 9" id="KW-1133">Transmembrane helix</keyword>
<feature type="transmembrane region" description="Helical" evidence="9">
    <location>
        <begin position="114"/>
        <end position="139"/>
    </location>
</feature>
<keyword evidence="3 8" id="KW-0813">Transport</keyword>
<dbReference type="AlphaFoldDB" id="A0A2I1JXY2"/>
<protein>
    <recommendedName>
        <fullName evidence="8">Riboflavin transporter</fullName>
    </recommendedName>
</protein>
<dbReference type="PIRSF" id="PIRSF037778">
    <property type="entry name" value="UCP037778_transp_RibU"/>
    <property type="match status" value="1"/>
</dbReference>
<sequence length="194" mass="21964">MEHRTRRLVLLSILGGMGVVLRMFDFPILPVAPFLKVDLSEIPVFIGMLTNGPFGLICVAFVRDLLNFLIKGGEAGIPIGATMSFIASFSLFIPTHFVLRRHTTALGWIDYLKIAIYSAILLVVTMSLFNYFIALPIYIRVLNFQIESKMTFIKAAVIPFNLIKSLLMTVMQWGVIQLAIRSFKPYLNPKYTRM</sequence>
<evidence type="ECO:0000313" key="11">
    <source>
        <dbReference type="Proteomes" id="UP000234384"/>
    </source>
</evidence>
<evidence type="ECO:0000256" key="5">
    <source>
        <dbReference type="ARBA" id="ARBA00022692"/>
    </source>
</evidence>
<evidence type="ECO:0000256" key="4">
    <source>
        <dbReference type="ARBA" id="ARBA00022475"/>
    </source>
</evidence>
<dbReference type="GO" id="GO:0032217">
    <property type="term" value="F:riboflavin transmembrane transporter activity"/>
    <property type="evidence" value="ECO:0007669"/>
    <property type="project" value="UniProtKB-UniRule"/>
</dbReference>
<keyword evidence="7 8" id="KW-0472">Membrane</keyword>
<evidence type="ECO:0000256" key="3">
    <source>
        <dbReference type="ARBA" id="ARBA00022448"/>
    </source>
</evidence>
<organism evidence="10 11">
    <name type="scientific">Falseniella ignava</name>
    <dbReference type="NCBI Taxonomy" id="137730"/>
    <lineage>
        <taxon>Bacteria</taxon>
        <taxon>Bacillati</taxon>
        <taxon>Bacillota</taxon>
        <taxon>Bacilli</taxon>
        <taxon>Lactobacillales</taxon>
        <taxon>Aerococcaceae</taxon>
        <taxon>Falseniella</taxon>
    </lineage>
</organism>
<feature type="transmembrane region" description="Helical" evidence="9">
    <location>
        <begin position="7"/>
        <end position="24"/>
    </location>
</feature>
<dbReference type="RefSeq" id="WP_101954483.1">
    <property type="nucleotide sequence ID" value="NZ_PKHE01000015.1"/>
</dbReference>
<reference evidence="10 11" key="1">
    <citation type="submission" date="2017-12" db="EMBL/GenBank/DDBJ databases">
        <title>Phylogenetic diversity of female urinary microbiome.</title>
        <authorList>
            <person name="Thomas-White K."/>
            <person name="Wolfe A.J."/>
        </authorList>
    </citation>
    <scope>NUCLEOTIDE SEQUENCE [LARGE SCALE GENOMIC DNA]</scope>
    <source>
        <strain evidence="10 11">UMB0898</strain>
    </source>
</reference>
<accession>A0A2I1JXY2</accession>
<dbReference type="OrthoDB" id="9809216at2"/>
<dbReference type="InterPro" id="IPR025720">
    <property type="entry name" value="RibU"/>
</dbReference>
<feature type="transmembrane region" description="Helical" evidence="9">
    <location>
        <begin position="160"/>
        <end position="180"/>
    </location>
</feature>
<evidence type="ECO:0000313" key="10">
    <source>
        <dbReference type="EMBL" id="PKY88225.1"/>
    </source>
</evidence>
<comment type="subcellular location">
    <subcellularLocation>
        <location evidence="1">Cell membrane</location>
        <topology evidence="1">Multi-pass membrane protein</topology>
    </subcellularLocation>
</comment>
<gene>
    <name evidence="10" type="ORF">CYJ57_05945</name>
</gene>
<feature type="transmembrane region" description="Helical" evidence="9">
    <location>
        <begin position="75"/>
        <end position="94"/>
    </location>
</feature>
<dbReference type="InterPro" id="IPR024529">
    <property type="entry name" value="ECF_trnsprt_substrate-spec"/>
</dbReference>
<evidence type="ECO:0000256" key="9">
    <source>
        <dbReference type="SAM" id="Phobius"/>
    </source>
</evidence>
<dbReference type="Gene3D" id="1.10.1760.20">
    <property type="match status" value="1"/>
</dbReference>
<keyword evidence="4 8" id="KW-1003">Cell membrane</keyword>
<dbReference type="PANTHER" id="PTHR38438:SF1">
    <property type="entry name" value="RIBOFLAVIN TRANSPORTER RIBU"/>
    <property type="match status" value="1"/>
</dbReference>
<evidence type="ECO:0000256" key="8">
    <source>
        <dbReference type="PIRNR" id="PIRNR037778"/>
    </source>
</evidence>
<dbReference type="Proteomes" id="UP000234384">
    <property type="component" value="Unassembled WGS sequence"/>
</dbReference>
<feature type="transmembrane region" description="Helical" evidence="9">
    <location>
        <begin position="44"/>
        <end position="63"/>
    </location>
</feature>
<dbReference type="Pfam" id="PF12822">
    <property type="entry name" value="ECF_trnsprt"/>
    <property type="match status" value="1"/>
</dbReference>
<keyword evidence="5 9" id="KW-0812">Transmembrane</keyword>
<evidence type="ECO:0000256" key="1">
    <source>
        <dbReference type="ARBA" id="ARBA00004651"/>
    </source>
</evidence>
<comment type="caution">
    <text evidence="10">The sequence shown here is derived from an EMBL/GenBank/DDBJ whole genome shotgun (WGS) entry which is preliminary data.</text>
</comment>